<dbReference type="InterPro" id="IPR013762">
    <property type="entry name" value="Integrase-like_cat_sf"/>
</dbReference>
<dbReference type="SUPFAM" id="SSF56349">
    <property type="entry name" value="DNA breaking-rejoining enzymes"/>
    <property type="match status" value="1"/>
</dbReference>
<dbReference type="GO" id="GO:0003677">
    <property type="term" value="F:DNA binding"/>
    <property type="evidence" value="ECO:0007669"/>
    <property type="project" value="UniProtKB-KW"/>
</dbReference>
<name>A0A2U3BDJ8_9VIBR</name>
<evidence type="ECO:0000256" key="3">
    <source>
        <dbReference type="ARBA" id="ARBA00023125"/>
    </source>
</evidence>
<dbReference type="PANTHER" id="PTHR30629:SF6">
    <property type="entry name" value="PROPHAGE INTEGRASE INTA-RELATED"/>
    <property type="match status" value="1"/>
</dbReference>
<keyword evidence="2" id="KW-0229">DNA integration</keyword>
<accession>A0A2U3BDJ8</accession>
<gene>
    <name evidence="6" type="ORF">DI392_00790</name>
</gene>
<dbReference type="GO" id="GO:0015074">
    <property type="term" value="P:DNA integration"/>
    <property type="evidence" value="ECO:0007669"/>
    <property type="project" value="UniProtKB-KW"/>
</dbReference>
<evidence type="ECO:0000313" key="6">
    <source>
        <dbReference type="EMBL" id="PWI34850.1"/>
    </source>
</evidence>
<keyword evidence="3" id="KW-0238">DNA-binding</keyword>
<dbReference type="EMBL" id="QFWT01000001">
    <property type="protein sequence ID" value="PWI34850.1"/>
    <property type="molecule type" value="Genomic_DNA"/>
</dbReference>
<evidence type="ECO:0000259" key="5">
    <source>
        <dbReference type="PROSITE" id="PS51898"/>
    </source>
</evidence>
<dbReference type="CDD" id="cd00801">
    <property type="entry name" value="INT_P4_C"/>
    <property type="match status" value="1"/>
</dbReference>
<comment type="similarity">
    <text evidence="1">Belongs to the 'phage' integrase family.</text>
</comment>
<dbReference type="Pfam" id="PF00589">
    <property type="entry name" value="Phage_integrase"/>
    <property type="match status" value="1"/>
</dbReference>
<dbReference type="InterPro" id="IPR011010">
    <property type="entry name" value="DNA_brk_join_enz"/>
</dbReference>
<evidence type="ECO:0000256" key="1">
    <source>
        <dbReference type="ARBA" id="ARBA00008857"/>
    </source>
</evidence>
<evidence type="ECO:0000256" key="4">
    <source>
        <dbReference type="ARBA" id="ARBA00023172"/>
    </source>
</evidence>
<protein>
    <recommendedName>
        <fullName evidence="5">Tyr recombinase domain-containing protein</fullName>
    </recommendedName>
</protein>
<dbReference type="OrthoDB" id="9795573at2"/>
<dbReference type="Gene3D" id="1.10.443.10">
    <property type="entry name" value="Intergrase catalytic core"/>
    <property type="match status" value="1"/>
</dbReference>
<dbReference type="PANTHER" id="PTHR30629">
    <property type="entry name" value="PROPHAGE INTEGRASE"/>
    <property type="match status" value="1"/>
</dbReference>
<dbReference type="Proteomes" id="UP000245362">
    <property type="component" value="Unassembled WGS sequence"/>
</dbReference>
<keyword evidence="7" id="KW-1185">Reference proteome</keyword>
<evidence type="ECO:0000313" key="7">
    <source>
        <dbReference type="Proteomes" id="UP000245362"/>
    </source>
</evidence>
<dbReference type="PROSITE" id="PS51898">
    <property type="entry name" value="TYR_RECOMBINASE"/>
    <property type="match status" value="1"/>
</dbReference>
<dbReference type="Gene3D" id="1.10.150.130">
    <property type="match status" value="1"/>
</dbReference>
<dbReference type="InterPro" id="IPR050808">
    <property type="entry name" value="Phage_Integrase"/>
</dbReference>
<reference evidence="6 7" key="1">
    <citation type="submission" date="2018-05" db="EMBL/GenBank/DDBJ databases">
        <title>Vibrio limimaris sp. nov., isolated from marine sediment.</title>
        <authorList>
            <person name="Li C.-M."/>
        </authorList>
    </citation>
    <scope>NUCLEOTIDE SEQUENCE [LARGE SCALE GENOMIC DNA]</scope>
    <source>
        <strain evidence="6 7">E4404</strain>
    </source>
</reference>
<dbReference type="GO" id="GO:0006310">
    <property type="term" value="P:DNA recombination"/>
    <property type="evidence" value="ECO:0007669"/>
    <property type="project" value="UniProtKB-KW"/>
</dbReference>
<proteinExistence type="inferred from homology"/>
<dbReference type="RefSeq" id="WP_109318004.1">
    <property type="nucleotide sequence ID" value="NZ_QFWT01000001.1"/>
</dbReference>
<dbReference type="AlphaFoldDB" id="A0A2U3BDJ8"/>
<sequence>MMATHVVSFSDSAIRRLSANEEVTQLRDPRYSLRFRYGKDRQTGSWYLYKCVKGREVWRKIGNWPQLKTKDVVNKLPDIESRLVTDPEIETVTDELTSVADLLCWYRDRSKTDRNLGRSRRSTIRWAINRHLLPRIGSLSLEDVNHAELDELLFWAMQENYSNATVRSVWNVLKQAMKRAHKLKHIVVNPIAGYQFSDFIDQSISAKTTEIHPHQIPDVLHQIESAAKPGQILSLLMLLHGTRIGETRVAKWEQISFETERWHIPAKNTKTKRAHELPLTQLAINILRSYRQWQKEQGYAGAFLFPNQPKRGPINNNVANEWIRDVSGGEWRSHSLRKAARTAWMDLGIDYMVGEMLLNHTMSKLDQAYIHTFAEKQKSQALAQYHDWFIAENDFLKTHLVRDITEIERMTDKSAA</sequence>
<evidence type="ECO:0000256" key="2">
    <source>
        <dbReference type="ARBA" id="ARBA00022908"/>
    </source>
</evidence>
<feature type="domain" description="Tyr recombinase" evidence="5">
    <location>
        <begin position="206"/>
        <end position="382"/>
    </location>
</feature>
<dbReference type="InterPro" id="IPR002104">
    <property type="entry name" value="Integrase_catalytic"/>
</dbReference>
<organism evidence="6 7">
    <name type="scientific">Vibrio albus</name>
    <dbReference type="NCBI Taxonomy" id="2200953"/>
    <lineage>
        <taxon>Bacteria</taxon>
        <taxon>Pseudomonadati</taxon>
        <taxon>Pseudomonadota</taxon>
        <taxon>Gammaproteobacteria</taxon>
        <taxon>Vibrionales</taxon>
        <taxon>Vibrionaceae</taxon>
        <taxon>Vibrio</taxon>
    </lineage>
</organism>
<keyword evidence="4" id="KW-0233">DNA recombination</keyword>
<dbReference type="InterPro" id="IPR010998">
    <property type="entry name" value="Integrase_recombinase_N"/>
</dbReference>
<comment type="caution">
    <text evidence="6">The sequence shown here is derived from an EMBL/GenBank/DDBJ whole genome shotgun (WGS) entry which is preliminary data.</text>
</comment>